<keyword evidence="3" id="KW-1185">Reference proteome</keyword>
<evidence type="ECO:0000313" key="3">
    <source>
        <dbReference type="Proteomes" id="UP000269945"/>
    </source>
</evidence>
<feature type="region of interest" description="Disordered" evidence="1">
    <location>
        <begin position="1"/>
        <end position="42"/>
    </location>
</feature>
<feature type="compositionally biased region" description="Low complexity" evidence="1">
    <location>
        <begin position="116"/>
        <end position="132"/>
    </location>
</feature>
<evidence type="ECO:0000256" key="1">
    <source>
        <dbReference type="SAM" id="MobiDB-lite"/>
    </source>
</evidence>
<feature type="compositionally biased region" description="Basic and acidic residues" evidence="1">
    <location>
        <begin position="20"/>
        <end position="32"/>
    </location>
</feature>
<dbReference type="Proteomes" id="UP000269945">
    <property type="component" value="Unassembled WGS sequence"/>
</dbReference>
<dbReference type="AlphaFoldDB" id="A0A9X9LIT4"/>
<organism evidence="2 3">
    <name type="scientific">Gulo gulo</name>
    <name type="common">Wolverine</name>
    <name type="synonym">Gluton</name>
    <dbReference type="NCBI Taxonomy" id="48420"/>
    <lineage>
        <taxon>Eukaryota</taxon>
        <taxon>Metazoa</taxon>
        <taxon>Chordata</taxon>
        <taxon>Craniata</taxon>
        <taxon>Vertebrata</taxon>
        <taxon>Euteleostomi</taxon>
        <taxon>Mammalia</taxon>
        <taxon>Eutheria</taxon>
        <taxon>Laurasiatheria</taxon>
        <taxon>Carnivora</taxon>
        <taxon>Caniformia</taxon>
        <taxon>Musteloidea</taxon>
        <taxon>Mustelidae</taxon>
        <taxon>Guloninae</taxon>
        <taxon>Gulo</taxon>
    </lineage>
</organism>
<comment type="caution">
    <text evidence="2">The sequence shown here is derived from an EMBL/GenBank/DDBJ whole genome shotgun (WGS) entry which is preliminary data.</text>
</comment>
<protein>
    <submittedName>
        <fullName evidence="2">Uncharacterized protein</fullName>
    </submittedName>
</protein>
<proteinExistence type="predicted"/>
<accession>A0A9X9LIT4</accession>
<feature type="region of interest" description="Disordered" evidence="1">
    <location>
        <begin position="93"/>
        <end position="132"/>
    </location>
</feature>
<reference evidence="2 3" key="1">
    <citation type="submission" date="2018-10" db="EMBL/GenBank/DDBJ databases">
        <authorList>
            <person name="Ekblom R."/>
            <person name="Jareborg N."/>
        </authorList>
    </citation>
    <scope>NUCLEOTIDE SEQUENCE [LARGE SCALE GENOMIC DNA]</scope>
    <source>
        <tissue evidence="2">Muscle</tissue>
    </source>
</reference>
<sequence length="132" mass="14636">QEETRPVTQAFGSAAGVQDSYKRQAHPREEPRSSPPPNRPCEEEARWDILGFSPSRKQLCHHSLFRLGPLPFTNPRDQSVKLCKHRCPSRRGGLLPPVSLPARSFPEQDPPVTESGLTATGGKQAQGTTRCR</sequence>
<evidence type="ECO:0000313" key="2">
    <source>
        <dbReference type="EMBL" id="VCW69077.1"/>
    </source>
</evidence>
<gene>
    <name evidence="2" type="ORF">BN2614_LOCUS1</name>
</gene>
<name>A0A9X9LIT4_GULGU</name>
<dbReference type="EMBL" id="CYRY02004574">
    <property type="protein sequence ID" value="VCW69077.1"/>
    <property type="molecule type" value="Genomic_DNA"/>
</dbReference>
<feature type="compositionally biased region" description="Polar residues" evidence="1">
    <location>
        <begin position="1"/>
        <end position="11"/>
    </location>
</feature>
<feature type="non-terminal residue" evidence="2">
    <location>
        <position position="1"/>
    </location>
</feature>